<reference evidence="3" key="1">
    <citation type="journal article" date="2019" name="Int. J. Syst. Evol. Microbiol.">
        <title>The Global Catalogue of Microorganisms (GCM) 10K type strain sequencing project: providing services to taxonomists for standard genome sequencing and annotation.</title>
        <authorList>
            <consortium name="The Broad Institute Genomics Platform"/>
            <consortium name="The Broad Institute Genome Sequencing Center for Infectious Disease"/>
            <person name="Wu L."/>
            <person name="Ma J."/>
        </authorList>
    </citation>
    <scope>NUCLEOTIDE SEQUENCE [LARGE SCALE GENOMIC DNA]</scope>
    <source>
        <strain evidence="3">JCM 31202</strain>
    </source>
</reference>
<dbReference type="NCBIfam" id="TIGR03083">
    <property type="entry name" value="maleylpyruvate isomerase family mycothiol-dependent enzyme"/>
    <property type="match status" value="1"/>
</dbReference>
<dbReference type="Gene3D" id="1.20.120.450">
    <property type="entry name" value="dinb family like domain"/>
    <property type="match status" value="1"/>
</dbReference>
<gene>
    <name evidence="2" type="ORF">ACFQ11_15450</name>
</gene>
<organism evidence="2 3">
    <name type="scientific">Actinomadura sediminis</name>
    <dbReference type="NCBI Taxonomy" id="1038904"/>
    <lineage>
        <taxon>Bacteria</taxon>
        <taxon>Bacillati</taxon>
        <taxon>Actinomycetota</taxon>
        <taxon>Actinomycetes</taxon>
        <taxon>Streptosporangiales</taxon>
        <taxon>Thermomonosporaceae</taxon>
        <taxon>Actinomadura</taxon>
    </lineage>
</organism>
<dbReference type="InterPro" id="IPR024344">
    <property type="entry name" value="MDMPI_metal-binding"/>
</dbReference>
<comment type="caution">
    <text evidence="2">The sequence shown here is derived from an EMBL/GenBank/DDBJ whole genome shotgun (WGS) entry which is preliminary data.</text>
</comment>
<protein>
    <submittedName>
        <fullName evidence="2">TIGR03086 family metal-binding protein</fullName>
    </submittedName>
</protein>
<dbReference type="InterPro" id="IPR017517">
    <property type="entry name" value="Maleyloyr_isom"/>
</dbReference>
<evidence type="ECO:0000313" key="2">
    <source>
        <dbReference type="EMBL" id="MFD0901794.1"/>
    </source>
</evidence>
<name>A0ABW3EQK9_9ACTN</name>
<accession>A0ABW3EQK9</accession>
<sequence>MDLLKELLSTDFRDLDRRALDLWLGTLAQVKPDMLARPTPCPDWTLHGLIRHQLNQDAGFAAAARGEGARPSVWRGADLGDDPHAAAAASADRVTAAFAAAGPRDEFHLPEIGDGTAVPASLAIGFHLVDAVVHAWDAAVTIGVPWEPDAELVEASLRVAAIVPEDGRTPGEAFAPPVPAAAGAGPRDRLLALLGRSPAWR</sequence>
<dbReference type="InterPro" id="IPR017520">
    <property type="entry name" value="CHP03086"/>
</dbReference>
<dbReference type="Pfam" id="PF11716">
    <property type="entry name" value="MDMPI_N"/>
    <property type="match status" value="1"/>
</dbReference>
<dbReference type="Proteomes" id="UP001596972">
    <property type="component" value="Unassembled WGS sequence"/>
</dbReference>
<dbReference type="SUPFAM" id="SSF109854">
    <property type="entry name" value="DinB/YfiT-like putative metalloenzymes"/>
    <property type="match status" value="1"/>
</dbReference>
<keyword evidence="3" id="KW-1185">Reference proteome</keyword>
<proteinExistence type="predicted"/>
<dbReference type="RefSeq" id="WP_378299001.1">
    <property type="nucleotide sequence ID" value="NZ_JBHTJA010000025.1"/>
</dbReference>
<evidence type="ECO:0000313" key="3">
    <source>
        <dbReference type="Proteomes" id="UP001596972"/>
    </source>
</evidence>
<dbReference type="InterPro" id="IPR034660">
    <property type="entry name" value="DinB/YfiT-like"/>
</dbReference>
<dbReference type="NCBIfam" id="TIGR03086">
    <property type="entry name" value="TIGR03086 family metal-binding protein"/>
    <property type="match status" value="1"/>
</dbReference>
<dbReference type="EMBL" id="JBHTJA010000025">
    <property type="protein sequence ID" value="MFD0901794.1"/>
    <property type="molecule type" value="Genomic_DNA"/>
</dbReference>
<feature type="domain" description="Mycothiol-dependent maleylpyruvate isomerase metal-binding" evidence="1">
    <location>
        <begin position="18"/>
        <end position="139"/>
    </location>
</feature>
<evidence type="ECO:0000259" key="1">
    <source>
        <dbReference type="Pfam" id="PF11716"/>
    </source>
</evidence>